<keyword evidence="3" id="KW-1185">Reference proteome</keyword>
<gene>
    <name evidence="2" type="ORF">MRS75_23955</name>
</gene>
<organism evidence="2 3">
    <name type="scientific">Ferirhizobium litorale</name>
    <dbReference type="NCBI Taxonomy" id="2927786"/>
    <lineage>
        <taxon>Bacteria</taxon>
        <taxon>Pseudomonadati</taxon>
        <taxon>Pseudomonadota</taxon>
        <taxon>Alphaproteobacteria</taxon>
        <taxon>Hyphomicrobiales</taxon>
        <taxon>Rhizobiaceae</taxon>
        <taxon>Ferirhizobium</taxon>
    </lineage>
</organism>
<dbReference type="Proteomes" id="UP001161580">
    <property type="component" value="Unassembled WGS sequence"/>
</dbReference>
<name>A0AAE3U642_9HYPH</name>
<dbReference type="RefSeq" id="WP_311789439.1">
    <property type="nucleotide sequence ID" value="NZ_JALDYY010000030.1"/>
</dbReference>
<dbReference type="AlphaFoldDB" id="A0AAE3U642"/>
<accession>A0AAE3U642</accession>
<proteinExistence type="predicted"/>
<sequence length="155" mass="16825">MNLEELAVPVELSDSPAVESLNLENARQSKTPDKDELETGLEDTLPASDPVSLTIPTAERSGDGATPVEEALSAVNARSDTQNERSIDTRREMVAMRSELVRMRGEIAKTGTTSIRVASAGVSDITENFRRVVRRQPLVAFGIASVIGFVWGRSR</sequence>
<evidence type="ECO:0000256" key="1">
    <source>
        <dbReference type="SAM" id="MobiDB-lite"/>
    </source>
</evidence>
<protein>
    <submittedName>
        <fullName evidence="2">Uncharacterized protein</fullName>
    </submittedName>
</protein>
<comment type="caution">
    <text evidence="2">The sequence shown here is derived from an EMBL/GenBank/DDBJ whole genome shotgun (WGS) entry which is preliminary data.</text>
</comment>
<evidence type="ECO:0000313" key="3">
    <source>
        <dbReference type="Proteomes" id="UP001161580"/>
    </source>
</evidence>
<feature type="region of interest" description="Disordered" evidence="1">
    <location>
        <begin position="17"/>
        <end position="65"/>
    </location>
</feature>
<reference evidence="2" key="1">
    <citation type="submission" date="2022-03" db="EMBL/GenBank/DDBJ databases">
        <title>Fererhizobium litorale gen. nov., sp. nov., isolated from sandy sediments of the Sea of Japan seashore.</title>
        <authorList>
            <person name="Romanenko L."/>
            <person name="Kurilenko V."/>
            <person name="Otstavnykh N."/>
            <person name="Svetashev V."/>
            <person name="Tekutyeva L."/>
            <person name="Isaeva M."/>
            <person name="Mikhailov V."/>
        </authorList>
    </citation>
    <scope>NUCLEOTIDE SEQUENCE</scope>
    <source>
        <strain evidence="2">KMM 9576</strain>
    </source>
</reference>
<dbReference type="EMBL" id="JALDYZ010000023">
    <property type="protein sequence ID" value="MDI7925108.1"/>
    <property type="molecule type" value="Genomic_DNA"/>
</dbReference>
<evidence type="ECO:0000313" key="2">
    <source>
        <dbReference type="EMBL" id="MDI7925108.1"/>
    </source>
</evidence>